<accession>A0A1G6M7M9</accession>
<name>A0A1G6M7M9_9NOCA</name>
<dbReference type="AlphaFoldDB" id="A0A1G6M7M9"/>
<dbReference type="InterPro" id="IPR025734">
    <property type="entry name" value="EspG"/>
</dbReference>
<evidence type="ECO:0000256" key="4">
    <source>
        <dbReference type="ARBA" id="ARBA00023186"/>
    </source>
</evidence>
<protein>
    <submittedName>
        <fullName evidence="5">EspG family protein</fullName>
    </submittedName>
</protein>
<dbReference type="RefSeq" id="WP_083577214.1">
    <property type="nucleotide sequence ID" value="NZ_FNAB01000001.1"/>
</dbReference>
<dbReference type="EMBL" id="FNAB01000001">
    <property type="protein sequence ID" value="SDC50986.1"/>
    <property type="molecule type" value="Genomic_DNA"/>
</dbReference>
<evidence type="ECO:0000256" key="3">
    <source>
        <dbReference type="ARBA" id="ARBA00022490"/>
    </source>
</evidence>
<evidence type="ECO:0000256" key="2">
    <source>
        <dbReference type="ARBA" id="ARBA00006411"/>
    </source>
</evidence>
<keyword evidence="6" id="KW-1185">Reference proteome</keyword>
<proteinExistence type="inferred from homology"/>
<reference evidence="5 6" key="1">
    <citation type="submission" date="2016-10" db="EMBL/GenBank/DDBJ databases">
        <authorList>
            <person name="de Groot N.N."/>
        </authorList>
    </citation>
    <scope>NUCLEOTIDE SEQUENCE [LARGE SCALE GENOMIC DNA]</scope>
    <source>
        <strain evidence="5 6">JCM 11308</strain>
    </source>
</reference>
<gene>
    <name evidence="5" type="ORF">SAMN05444580_10172</name>
</gene>
<organism evidence="5 6">
    <name type="scientific">Rhodococcus tukisamuensis</name>
    <dbReference type="NCBI Taxonomy" id="168276"/>
    <lineage>
        <taxon>Bacteria</taxon>
        <taxon>Bacillati</taxon>
        <taxon>Actinomycetota</taxon>
        <taxon>Actinomycetes</taxon>
        <taxon>Mycobacteriales</taxon>
        <taxon>Nocardiaceae</taxon>
        <taxon>Rhodococcus</taxon>
    </lineage>
</organism>
<sequence>MIETPAVLTSGAVLGPAGLPSATLTLDELGLLVHLLRIDELPVALDASSRFDTAAARDAAFVGAARTLTGRGLLDHGDPHPDLADRLRTLARPDREVALRRYTGDGDGGRLCVALGPLGGVVAHCEENSVVLQPCSVPIRDLLCGTAGFARPLMFEPVNAVTAGLVEALSDCADPAATARKLATLGVAAREAGVLAAALATCFARTEIVAMRRADGRSAPLGAPVAVIDTDHGRILGTSSTATDGTAWSTLGPGGDARVRQAVGALVGEV</sequence>
<comment type="similarity">
    <text evidence="2">Belongs to the EspG family.</text>
</comment>
<keyword evidence="3" id="KW-0963">Cytoplasm</keyword>
<dbReference type="STRING" id="168276.SAMN05444580_10172"/>
<evidence type="ECO:0000256" key="1">
    <source>
        <dbReference type="ARBA" id="ARBA00004496"/>
    </source>
</evidence>
<dbReference type="Pfam" id="PF14011">
    <property type="entry name" value="ESX-1_EspG"/>
    <property type="match status" value="1"/>
</dbReference>
<evidence type="ECO:0000313" key="5">
    <source>
        <dbReference type="EMBL" id="SDC50986.1"/>
    </source>
</evidence>
<evidence type="ECO:0000313" key="6">
    <source>
        <dbReference type="Proteomes" id="UP000199417"/>
    </source>
</evidence>
<comment type="subcellular location">
    <subcellularLocation>
        <location evidence="1">Cytoplasm</location>
    </subcellularLocation>
</comment>
<keyword evidence="4" id="KW-0143">Chaperone</keyword>
<dbReference type="Proteomes" id="UP000199417">
    <property type="component" value="Unassembled WGS sequence"/>
</dbReference>